<feature type="non-terminal residue" evidence="2">
    <location>
        <position position="1"/>
    </location>
</feature>
<dbReference type="SUPFAM" id="SSF52540">
    <property type="entry name" value="P-loop containing nucleoside triphosphate hydrolases"/>
    <property type="match status" value="1"/>
</dbReference>
<feature type="non-terminal residue" evidence="2">
    <location>
        <position position="172"/>
    </location>
</feature>
<dbReference type="AlphaFoldDB" id="Q6WE83"/>
<dbReference type="PANTHER" id="PTHR11017:SF385">
    <property type="entry name" value="DISEASE RESISTANCE PROTEIN (TIR-NBS-LRR CLASS)-RELATED"/>
    <property type="match status" value="1"/>
</dbReference>
<dbReference type="Gene3D" id="1.10.8.430">
    <property type="entry name" value="Helical domain of apoptotic protease-activating factors"/>
    <property type="match status" value="1"/>
</dbReference>
<feature type="domain" description="NB-ARC" evidence="1">
    <location>
        <begin position="1"/>
        <end position="147"/>
    </location>
</feature>
<dbReference type="InterPro" id="IPR042197">
    <property type="entry name" value="Apaf_helical"/>
</dbReference>
<accession>Q6WE83</accession>
<gene>
    <name evidence="2" type="primary">RGA</name>
</gene>
<evidence type="ECO:0000313" key="2">
    <source>
        <dbReference type="EMBL" id="AAQ57136.1"/>
    </source>
</evidence>
<sequence>GGVGKTTLAKVVYKQLLYSRFELHCCLLGVGEIGDGENGLVNLQTQMLRDVSSFRGEVGSIDRGKAFLQDYLKGKKILLLLDDIQSLEQLEALGGNYSDLGEGSCLLITSQNQHIRKLANVDEVHEVRGLPHEYAMQLFKFHAFPSSSCSDPELQTLSNDIVSACGGLPLAL</sequence>
<dbReference type="Pfam" id="PF00931">
    <property type="entry name" value="NB-ARC"/>
    <property type="match status" value="1"/>
</dbReference>
<dbReference type="PANTHER" id="PTHR11017">
    <property type="entry name" value="LEUCINE-RICH REPEAT-CONTAINING PROTEIN"/>
    <property type="match status" value="1"/>
</dbReference>
<reference evidence="2" key="1">
    <citation type="journal article" date="2003" name="Mol. Genet. Genomics">
        <title>Isolation, genetic variation and expression of TIR-NBS-LRR resistance gene analogs from western white pine ( Pinus monticola Dougl. ex. D. Don.).</title>
        <authorList>
            <person name="Liu J.-J."/>
            <person name="Ekramoddoullah A.K.M."/>
        </authorList>
    </citation>
    <scope>NUCLEOTIDE SEQUENCE</scope>
</reference>
<protein>
    <submittedName>
        <fullName evidence="2">Putative NBS-LRR protein GI5033</fullName>
    </submittedName>
</protein>
<organism evidence="2">
    <name type="scientific">Pinus monticola</name>
    <name type="common">Western white pine</name>
    <name type="synonym">Strobus monticola</name>
    <dbReference type="NCBI Taxonomy" id="3345"/>
    <lineage>
        <taxon>Eukaryota</taxon>
        <taxon>Viridiplantae</taxon>
        <taxon>Streptophyta</taxon>
        <taxon>Embryophyta</taxon>
        <taxon>Tracheophyta</taxon>
        <taxon>Spermatophyta</taxon>
        <taxon>Pinopsida</taxon>
        <taxon>Pinidae</taxon>
        <taxon>Conifers I</taxon>
        <taxon>Pinales</taxon>
        <taxon>Pinaceae</taxon>
        <taxon>Pinus</taxon>
        <taxon>Pinus subgen. Strobus</taxon>
    </lineage>
</organism>
<dbReference type="InterPro" id="IPR002182">
    <property type="entry name" value="NB-ARC"/>
</dbReference>
<dbReference type="PRINTS" id="PR00364">
    <property type="entry name" value="DISEASERSIST"/>
</dbReference>
<dbReference type="InterPro" id="IPR027417">
    <property type="entry name" value="P-loop_NTPase"/>
</dbReference>
<dbReference type="GO" id="GO:0006952">
    <property type="term" value="P:defense response"/>
    <property type="evidence" value="ECO:0007669"/>
    <property type="project" value="InterPro"/>
</dbReference>
<proteinExistence type="predicted"/>
<dbReference type="EMBL" id="AY294063">
    <property type="protein sequence ID" value="AAQ57136.1"/>
    <property type="molecule type" value="Genomic_DNA"/>
</dbReference>
<evidence type="ECO:0000259" key="1">
    <source>
        <dbReference type="Pfam" id="PF00931"/>
    </source>
</evidence>
<dbReference type="Gene3D" id="3.40.50.300">
    <property type="entry name" value="P-loop containing nucleotide triphosphate hydrolases"/>
    <property type="match status" value="1"/>
</dbReference>
<dbReference type="InterPro" id="IPR044974">
    <property type="entry name" value="Disease_R_plants"/>
</dbReference>
<dbReference type="GO" id="GO:0043531">
    <property type="term" value="F:ADP binding"/>
    <property type="evidence" value="ECO:0007669"/>
    <property type="project" value="InterPro"/>
</dbReference>
<name>Q6WE83_PINMO</name>